<evidence type="ECO:0000313" key="2">
    <source>
        <dbReference type="Proteomes" id="UP000253141"/>
    </source>
</evidence>
<evidence type="ECO:0008006" key="3">
    <source>
        <dbReference type="Google" id="ProtNLM"/>
    </source>
</evidence>
<accession>A0A369I5G7</accession>
<dbReference type="Gene3D" id="2.60.40.10">
    <property type="entry name" value="Immunoglobulins"/>
    <property type="match status" value="1"/>
</dbReference>
<dbReference type="AlphaFoldDB" id="A0A369I5G7"/>
<dbReference type="PROSITE" id="PS51257">
    <property type="entry name" value="PROKAR_LIPOPROTEIN"/>
    <property type="match status" value="1"/>
</dbReference>
<name>A0A369I5G7_9BACT</name>
<organism evidence="1 2">
    <name type="scientific">Runella aurantiaca</name>
    <dbReference type="NCBI Taxonomy" id="2282308"/>
    <lineage>
        <taxon>Bacteria</taxon>
        <taxon>Pseudomonadati</taxon>
        <taxon>Bacteroidota</taxon>
        <taxon>Cytophagia</taxon>
        <taxon>Cytophagales</taxon>
        <taxon>Spirosomataceae</taxon>
        <taxon>Runella</taxon>
    </lineage>
</organism>
<dbReference type="Proteomes" id="UP000253141">
    <property type="component" value="Unassembled WGS sequence"/>
</dbReference>
<dbReference type="PANTHER" id="PTHR42754:SF1">
    <property type="entry name" value="LIPOPROTEIN"/>
    <property type="match status" value="1"/>
</dbReference>
<dbReference type="RefSeq" id="WP_114464461.1">
    <property type="nucleotide sequence ID" value="NZ_QPIW01000043.1"/>
</dbReference>
<comment type="caution">
    <text evidence="1">The sequence shown here is derived from an EMBL/GenBank/DDBJ whole genome shotgun (WGS) entry which is preliminary data.</text>
</comment>
<protein>
    <recommendedName>
        <fullName evidence="3">T9SS C-terminal target domain-containing protein</fullName>
    </recommendedName>
</protein>
<gene>
    <name evidence="1" type="ORF">DVG78_28730</name>
</gene>
<dbReference type="EMBL" id="QPIW01000043">
    <property type="protein sequence ID" value="RDB02434.1"/>
    <property type="molecule type" value="Genomic_DNA"/>
</dbReference>
<reference evidence="1 2" key="1">
    <citation type="submission" date="2018-07" db="EMBL/GenBank/DDBJ databases">
        <title>Genome analysis of Runella aurantiaca.</title>
        <authorList>
            <person name="Yang X."/>
        </authorList>
    </citation>
    <scope>NUCLEOTIDE SEQUENCE [LARGE SCALE GENOMIC DNA]</scope>
    <source>
        <strain evidence="1 2">YX9</strain>
    </source>
</reference>
<dbReference type="OrthoDB" id="9811934at2"/>
<evidence type="ECO:0000313" key="1">
    <source>
        <dbReference type="EMBL" id="RDB02434.1"/>
    </source>
</evidence>
<dbReference type="PANTHER" id="PTHR42754">
    <property type="entry name" value="ENDOGLUCANASE"/>
    <property type="match status" value="1"/>
</dbReference>
<sequence>MKIFNTSVVAAICLLTLLGCEKLTEKVGPSLTLKGDAAFGEIWEGDKVTRTFVVKNSGDEQSRGLTLQLPAGYTSTKGTTLGDLPANDSLVFDVSFAPTASGLYNNDLIVKSTDNLTTTKALTGKALGKIWDKSYGGNLDDFITCMLPTSDGGHLLGGWSRSELSGDRTQANKGEGDYWLVKINANGDKQWDKAYGGSQDERLHTIINTSDGGYLLGGYSPSGISGDKTQASRGDWDYWIVKINANGDKQWDKTFGGDRTEDLRVVLPTSDGGYLLAGSSGSGVSGDRTQALRTGGGIGSNHDYWVVKINGNGDKQWDKAYGGNRTDILTNMITTPDGGYLLGGWSPSGISNEKSQASQGGDDYWVVKINANGDKQWDKTFGAAQRETLSGMATTSDGGYLLCGSSSSGISGDKTEALKGGFDAWIVKINANGDKQWDKVHGESGYEEVMNVITTSDGNFLLGTFKAVAGEYFYYMLKMMPNGQKIWDRTYGRGVEPRVVATSDAGFLLGGGSSYGVIDHKTQASKGSADFWVVKVR</sequence>
<keyword evidence="2" id="KW-1185">Reference proteome</keyword>
<proteinExistence type="predicted"/>
<dbReference type="InterPro" id="IPR013783">
    <property type="entry name" value="Ig-like_fold"/>
</dbReference>